<accession>A0A848QP98</accession>
<feature type="binding site" evidence="2">
    <location>
        <position position="69"/>
    </location>
    <ligand>
        <name>Mg(2+)</name>
        <dbReference type="ChEBI" id="CHEBI:18420"/>
        <label>4</label>
    </ligand>
</feature>
<dbReference type="PANTHER" id="PTHR30270">
    <property type="entry name" value="THIAMINE-MONOPHOSPHATE KINASE"/>
    <property type="match status" value="1"/>
</dbReference>
<comment type="miscellaneous">
    <text evidence="2">Reaction mechanism of ThiL seems to utilize a direct, inline transfer of the gamma-phosphate of ATP to TMP rather than a phosphorylated enzyme intermediate.</text>
</comment>
<evidence type="ECO:0000313" key="4">
    <source>
        <dbReference type="EMBL" id="NMW30948.1"/>
    </source>
</evidence>
<feature type="binding site" evidence="2">
    <location>
        <position position="41"/>
    </location>
    <ligand>
        <name>Mg(2+)</name>
        <dbReference type="ChEBI" id="CHEBI:18420"/>
        <label>2</label>
    </ligand>
</feature>
<comment type="similarity">
    <text evidence="2">Belongs to the thiamine-monophosphate kinase family.</text>
</comment>
<dbReference type="GO" id="GO:0009228">
    <property type="term" value="P:thiamine biosynthetic process"/>
    <property type="evidence" value="ECO:0007669"/>
    <property type="project" value="UniProtKB-KW"/>
</dbReference>
<dbReference type="GO" id="GO:0009229">
    <property type="term" value="P:thiamine diphosphate biosynthetic process"/>
    <property type="evidence" value="ECO:0007669"/>
    <property type="project" value="UniProtKB-UniRule"/>
</dbReference>
<dbReference type="EC" id="2.7.4.16" evidence="2"/>
<comment type="function">
    <text evidence="2">Catalyzes the ATP-dependent phosphorylation of thiamine-monophosphate (TMP) to form thiamine-pyrophosphate (TPP), the active form of vitamin B1.</text>
</comment>
<feature type="binding site" evidence="2">
    <location>
        <position position="195"/>
    </location>
    <ligand>
        <name>Mg(2+)</name>
        <dbReference type="ChEBI" id="CHEBI:18420"/>
        <label>5</label>
    </ligand>
</feature>
<feature type="binding site" evidence="2">
    <location>
        <position position="25"/>
    </location>
    <ligand>
        <name>Mg(2+)</name>
        <dbReference type="ChEBI" id="CHEBI:18420"/>
        <label>3</label>
    </ligand>
</feature>
<dbReference type="Pfam" id="PF00586">
    <property type="entry name" value="AIRS"/>
    <property type="match status" value="1"/>
</dbReference>
<dbReference type="GO" id="GO:0009030">
    <property type="term" value="F:thiamine-phosphate kinase activity"/>
    <property type="evidence" value="ECO:0007669"/>
    <property type="project" value="UniProtKB-UniRule"/>
</dbReference>
<dbReference type="InterPro" id="IPR006283">
    <property type="entry name" value="ThiL-like"/>
</dbReference>
<feature type="binding site" evidence="2">
    <location>
        <position position="69"/>
    </location>
    <ligand>
        <name>Mg(2+)</name>
        <dbReference type="ChEBI" id="CHEBI:18420"/>
        <label>3</label>
    </ligand>
</feature>
<dbReference type="GO" id="GO:0005524">
    <property type="term" value="F:ATP binding"/>
    <property type="evidence" value="ECO:0007669"/>
    <property type="project" value="UniProtKB-UniRule"/>
</dbReference>
<proteinExistence type="inferred from homology"/>
<comment type="catalytic activity">
    <reaction evidence="2">
        <text>thiamine phosphate + ATP = thiamine diphosphate + ADP</text>
        <dbReference type="Rhea" id="RHEA:15913"/>
        <dbReference type="ChEBI" id="CHEBI:30616"/>
        <dbReference type="ChEBI" id="CHEBI:37575"/>
        <dbReference type="ChEBI" id="CHEBI:58937"/>
        <dbReference type="ChEBI" id="CHEBI:456216"/>
        <dbReference type="EC" id="2.7.4.16"/>
    </reaction>
</comment>
<feature type="binding site" evidence="2">
    <location>
        <position position="69"/>
    </location>
    <ligand>
        <name>Mg(2+)</name>
        <dbReference type="ChEBI" id="CHEBI:18420"/>
        <label>2</label>
    </ligand>
</feature>
<evidence type="ECO:0000313" key="5">
    <source>
        <dbReference type="Proteomes" id="UP000561181"/>
    </source>
</evidence>
<dbReference type="NCBIfam" id="TIGR01379">
    <property type="entry name" value="thiL"/>
    <property type="match status" value="1"/>
</dbReference>
<dbReference type="PIRSF" id="PIRSF005303">
    <property type="entry name" value="Thiam_monoph_kin"/>
    <property type="match status" value="1"/>
</dbReference>
<feature type="binding site" evidence="2">
    <location>
        <begin position="111"/>
        <end position="112"/>
    </location>
    <ligand>
        <name>ATP</name>
        <dbReference type="ChEBI" id="CHEBI:30616"/>
    </ligand>
</feature>
<feature type="domain" description="PurM-like N-terminal" evidence="3">
    <location>
        <begin position="24"/>
        <end position="129"/>
    </location>
</feature>
<dbReference type="PANTHER" id="PTHR30270:SF0">
    <property type="entry name" value="THIAMINE-MONOPHOSPHATE KINASE"/>
    <property type="match status" value="1"/>
</dbReference>
<evidence type="ECO:0000259" key="3">
    <source>
        <dbReference type="Pfam" id="PF00586"/>
    </source>
</evidence>
<keyword evidence="2" id="KW-0067">ATP-binding</keyword>
<reference evidence="4 5" key="1">
    <citation type="submission" date="2020-04" db="EMBL/GenBank/DDBJ databases">
        <authorList>
            <person name="Liu A."/>
        </authorList>
    </citation>
    <scope>NUCLEOTIDE SEQUENCE [LARGE SCALE GENOMIC DNA]</scope>
    <source>
        <strain evidence="4 5">RZ02</strain>
    </source>
</reference>
<keyword evidence="1 2" id="KW-0784">Thiamine biosynthesis</keyword>
<dbReference type="Proteomes" id="UP000561181">
    <property type="component" value="Unassembled WGS sequence"/>
</dbReference>
<sequence length="285" mass="30293">MDEAAFIAALRTLPLHAGARGLHDDVAQLEVGGETLILTHDSMAAGTHFRANADMADVAWKLVASNLSDLAAKGAEPVGVLLSYTLGTDDARFLKGLDEALTKFAVPILGGDTIAADGPPTFGMTAIGRATYTPVPHRAGAVVGDAIYVTGPLGRAMLGFEGQPDYLAAFNRPHPRLAEGRALAPFTHTMMDISDGLLLDCWRMAQAHNDLTFQLDRATIPVADPNRLDECIRWGEDYELLFTCAPTASLPVPATRIGTVIEAQHGLLQLDDAVLDSSIGLGYQH</sequence>
<keyword evidence="2 4" id="KW-0418">Kinase</keyword>
<feature type="binding site" evidence="2">
    <location>
        <position position="41"/>
    </location>
    <ligand>
        <name>Mg(2+)</name>
        <dbReference type="ChEBI" id="CHEBI:18420"/>
        <label>1</label>
    </ligand>
</feature>
<feature type="binding site" evidence="2">
    <location>
        <position position="194"/>
    </location>
    <ligand>
        <name>ATP</name>
        <dbReference type="ChEBI" id="CHEBI:30616"/>
    </ligand>
</feature>
<dbReference type="UniPathway" id="UPA00060">
    <property type="reaction ID" value="UER00142"/>
</dbReference>
<keyword evidence="2" id="KW-0460">Magnesium</keyword>
<feature type="binding site" evidence="2">
    <location>
        <position position="25"/>
    </location>
    <ligand>
        <name>Mg(2+)</name>
        <dbReference type="ChEBI" id="CHEBI:18420"/>
        <label>4</label>
    </ligand>
</feature>
<feature type="binding site" evidence="2">
    <location>
        <position position="192"/>
    </location>
    <ligand>
        <name>Mg(2+)</name>
        <dbReference type="ChEBI" id="CHEBI:18420"/>
        <label>3</label>
    </ligand>
</feature>
<evidence type="ECO:0000256" key="1">
    <source>
        <dbReference type="ARBA" id="ARBA00022977"/>
    </source>
</evidence>
<feature type="binding site" evidence="2">
    <location>
        <position position="112"/>
    </location>
    <ligand>
        <name>Mg(2+)</name>
        <dbReference type="ChEBI" id="CHEBI:18420"/>
        <label>1</label>
    </ligand>
</feature>
<protein>
    <recommendedName>
        <fullName evidence="2">Thiamine-monophosphate kinase</fullName>
        <shortName evidence="2">TMP kinase</shortName>
        <shortName evidence="2">Thiamine-phosphate kinase</shortName>
        <ecNumber evidence="2">2.7.4.16</ecNumber>
    </recommendedName>
</protein>
<keyword evidence="2" id="KW-0547">Nucleotide-binding</keyword>
<keyword evidence="2 4" id="KW-0808">Transferase</keyword>
<feature type="binding site" evidence="2">
    <location>
        <position position="48"/>
    </location>
    <ligand>
        <name>substrate</name>
    </ligand>
</feature>
<feature type="binding site" evidence="2">
    <location>
        <position position="236"/>
    </location>
    <ligand>
        <name>substrate</name>
    </ligand>
</feature>
<dbReference type="SUPFAM" id="SSF55326">
    <property type="entry name" value="PurM N-terminal domain-like"/>
    <property type="match status" value="1"/>
</dbReference>
<comment type="caution">
    <text evidence="4">The sequence shown here is derived from an EMBL/GenBank/DDBJ whole genome shotgun (WGS) entry which is preliminary data.</text>
</comment>
<organism evidence="4 5">
    <name type="scientific">Pontixanthobacter rizhaonensis</name>
    <dbReference type="NCBI Taxonomy" id="2730337"/>
    <lineage>
        <taxon>Bacteria</taxon>
        <taxon>Pseudomonadati</taxon>
        <taxon>Pseudomonadota</taxon>
        <taxon>Alphaproteobacteria</taxon>
        <taxon>Sphingomonadales</taxon>
        <taxon>Erythrobacteraceae</taxon>
        <taxon>Pontixanthobacter</taxon>
    </lineage>
</organism>
<dbReference type="Gene3D" id="3.90.650.10">
    <property type="entry name" value="PurM-like C-terminal domain"/>
    <property type="match status" value="1"/>
</dbReference>
<dbReference type="EMBL" id="JABCRE010000002">
    <property type="protein sequence ID" value="NMW30948.1"/>
    <property type="molecule type" value="Genomic_DNA"/>
</dbReference>
<dbReference type="InterPro" id="IPR036676">
    <property type="entry name" value="PurM-like_C_sf"/>
</dbReference>
<dbReference type="Gene3D" id="3.30.1330.10">
    <property type="entry name" value="PurM-like, N-terminal domain"/>
    <property type="match status" value="1"/>
</dbReference>
<gene>
    <name evidence="2 4" type="primary">thiL</name>
    <name evidence="4" type="ORF">HKD42_02600</name>
</gene>
<dbReference type="CDD" id="cd02194">
    <property type="entry name" value="ThiL"/>
    <property type="match status" value="1"/>
</dbReference>
<dbReference type="HAMAP" id="MF_02128">
    <property type="entry name" value="TMP_kinase"/>
    <property type="match status" value="1"/>
</dbReference>
<name>A0A848QP98_9SPHN</name>
<keyword evidence="2" id="KW-0479">Metal-binding</keyword>
<dbReference type="InterPro" id="IPR016188">
    <property type="entry name" value="PurM-like_N"/>
</dbReference>
<feature type="binding site" evidence="2">
    <location>
        <position position="39"/>
    </location>
    <ligand>
        <name>Mg(2+)</name>
        <dbReference type="ChEBI" id="CHEBI:18420"/>
        <label>4</label>
    </ligand>
</feature>
<feature type="binding site" evidence="2">
    <location>
        <position position="138"/>
    </location>
    <ligand>
        <name>ATP</name>
        <dbReference type="ChEBI" id="CHEBI:30616"/>
    </ligand>
</feature>
<keyword evidence="5" id="KW-1185">Reference proteome</keyword>
<dbReference type="SUPFAM" id="SSF56042">
    <property type="entry name" value="PurM C-terminal domain-like"/>
    <property type="match status" value="1"/>
</dbReference>
<dbReference type="AlphaFoldDB" id="A0A848QP98"/>
<comment type="caution">
    <text evidence="2">Lacks conserved residue(s) required for the propagation of feature annotation.</text>
</comment>
<dbReference type="GO" id="GO:0000287">
    <property type="term" value="F:magnesium ion binding"/>
    <property type="evidence" value="ECO:0007669"/>
    <property type="project" value="UniProtKB-UniRule"/>
</dbReference>
<comment type="pathway">
    <text evidence="2">Cofactor biosynthesis; thiamine diphosphate biosynthesis; thiamine diphosphate from thiamine phosphate: step 1/1.</text>
</comment>
<evidence type="ECO:0000256" key="2">
    <source>
        <dbReference type="HAMAP-Rule" id="MF_02128"/>
    </source>
</evidence>
<dbReference type="InterPro" id="IPR036921">
    <property type="entry name" value="PurM-like_N_sf"/>
</dbReference>